<evidence type="ECO:0000256" key="6">
    <source>
        <dbReference type="SAM" id="MobiDB-lite"/>
    </source>
</evidence>
<evidence type="ECO:0000313" key="9">
    <source>
        <dbReference type="EMBL" id="MXY34018.1"/>
    </source>
</evidence>
<dbReference type="InterPro" id="IPR002123">
    <property type="entry name" value="Plipid/glycerol_acylTrfase"/>
</dbReference>
<organism evidence="9">
    <name type="scientific">Boseongicola sp. SB0664_bin_43</name>
    <dbReference type="NCBI Taxonomy" id="2604844"/>
    <lineage>
        <taxon>Bacteria</taxon>
        <taxon>Pseudomonadati</taxon>
        <taxon>Pseudomonadota</taxon>
        <taxon>Alphaproteobacteria</taxon>
        <taxon>Rhodobacterales</taxon>
        <taxon>Paracoccaceae</taxon>
        <taxon>Boseongicola</taxon>
    </lineage>
</organism>
<keyword evidence="7" id="KW-1133">Transmembrane helix</keyword>
<dbReference type="SMART" id="SM00563">
    <property type="entry name" value="PlsC"/>
    <property type="match status" value="1"/>
</dbReference>
<dbReference type="SUPFAM" id="SSF69593">
    <property type="entry name" value="Glycerol-3-phosphate (1)-acyltransferase"/>
    <property type="match status" value="1"/>
</dbReference>
<keyword evidence="2" id="KW-0444">Lipid biosynthesis</keyword>
<comment type="pathway">
    <text evidence="1">Lipid metabolism.</text>
</comment>
<sequence>MSDPTWRSDVEPEVHRPGFLGWLLVAFRGTVLGTLVFGCFGILLLVRLVERPLFGRQRPWTPQIVVFVCRNAFRVLGIRLEINGAPVNRPGVIVSNHSSWLDIFTLNAAGPLYFVAKSEVARWPGIGWLARGTGTVFVQRERREAGNQKTVFEERLADGHRILFFPEGTSSDGRRVLPFKSTLFAALFSDRLPELWVQPVTVVYCAPEGKDPRYYGWWGSMEFGPHVVQTLGTRRQGQVEVTWHEPLLVADFAGRKTLAAEAEARVRSTHPQGSAESADESG</sequence>
<protein>
    <submittedName>
        <fullName evidence="9">1-acyl-sn-glycerol-3-phosphate acyltransferase</fullName>
    </submittedName>
</protein>
<evidence type="ECO:0000256" key="1">
    <source>
        <dbReference type="ARBA" id="ARBA00005189"/>
    </source>
</evidence>
<keyword evidence="3 9" id="KW-0808">Transferase</keyword>
<evidence type="ECO:0000259" key="8">
    <source>
        <dbReference type="SMART" id="SM00563"/>
    </source>
</evidence>
<feature type="transmembrane region" description="Helical" evidence="7">
    <location>
        <begin position="20"/>
        <end position="46"/>
    </location>
</feature>
<accession>A0A6B0XZX4</accession>
<dbReference type="PANTHER" id="PTHR10434">
    <property type="entry name" value="1-ACYL-SN-GLYCEROL-3-PHOSPHATE ACYLTRANSFERASE"/>
    <property type="match status" value="1"/>
</dbReference>
<feature type="domain" description="Phospholipid/glycerol acyltransferase" evidence="8">
    <location>
        <begin position="91"/>
        <end position="205"/>
    </location>
</feature>
<feature type="region of interest" description="Disordered" evidence="6">
    <location>
        <begin position="261"/>
        <end position="282"/>
    </location>
</feature>
<comment type="caution">
    <text evidence="9">The sequence shown here is derived from an EMBL/GenBank/DDBJ whole genome shotgun (WGS) entry which is preliminary data.</text>
</comment>
<dbReference type="GO" id="GO:0006654">
    <property type="term" value="P:phosphatidic acid biosynthetic process"/>
    <property type="evidence" value="ECO:0007669"/>
    <property type="project" value="TreeGrafter"/>
</dbReference>
<evidence type="ECO:0000256" key="4">
    <source>
        <dbReference type="ARBA" id="ARBA00023098"/>
    </source>
</evidence>
<keyword evidence="7" id="KW-0812">Transmembrane</keyword>
<evidence type="ECO:0000256" key="3">
    <source>
        <dbReference type="ARBA" id="ARBA00022679"/>
    </source>
</evidence>
<keyword evidence="5 9" id="KW-0012">Acyltransferase</keyword>
<evidence type="ECO:0000256" key="5">
    <source>
        <dbReference type="ARBA" id="ARBA00023315"/>
    </source>
</evidence>
<evidence type="ECO:0000256" key="2">
    <source>
        <dbReference type="ARBA" id="ARBA00022516"/>
    </source>
</evidence>
<keyword evidence="4" id="KW-0443">Lipid metabolism</keyword>
<dbReference type="AlphaFoldDB" id="A0A6B0XZX4"/>
<proteinExistence type="predicted"/>
<evidence type="ECO:0000256" key="7">
    <source>
        <dbReference type="SAM" id="Phobius"/>
    </source>
</evidence>
<gene>
    <name evidence="9" type="ORF">F4Y60_07990</name>
</gene>
<dbReference type="GO" id="GO:0003841">
    <property type="term" value="F:1-acylglycerol-3-phosphate O-acyltransferase activity"/>
    <property type="evidence" value="ECO:0007669"/>
    <property type="project" value="TreeGrafter"/>
</dbReference>
<dbReference type="CDD" id="cd07989">
    <property type="entry name" value="LPLAT_AGPAT-like"/>
    <property type="match status" value="1"/>
</dbReference>
<name>A0A6B0XZX4_9RHOB</name>
<dbReference type="EMBL" id="VXRY01000314">
    <property type="protein sequence ID" value="MXY34018.1"/>
    <property type="molecule type" value="Genomic_DNA"/>
</dbReference>
<dbReference type="PANTHER" id="PTHR10434:SF64">
    <property type="entry name" value="1-ACYL-SN-GLYCEROL-3-PHOSPHATE ACYLTRANSFERASE-RELATED"/>
    <property type="match status" value="1"/>
</dbReference>
<dbReference type="Pfam" id="PF01553">
    <property type="entry name" value="Acyltransferase"/>
    <property type="match status" value="1"/>
</dbReference>
<reference evidence="9" key="1">
    <citation type="submission" date="2019-09" db="EMBL/GenBank/DDBJ databases">
        <title>Characterisation of the sponge microbiome using genome-centric metagenomics.</title>
        <authorList>
            <person name="Engelberts J.P."/>
            <person name="Robbins S.J."/>
            <person name="De Goeij J.M."/>
            <person name="Aranda M."/>
            <person name="Bell S.C."/>
            <person name="Webster N.S."/>
        </authorList>
    </citation>
    <scope>NUCLEOTIDE SEQUENCE</scope>
    <source>
        <strain evidence="9">SB0664_bin_43</strain>
    </source>
</reference>
<keyword evidence="7" id="KW-0472">Membrane</keyword>